<dbReference type="InterPro" id="IPR050922">
    <property type="entry name" value="LytR/CpsA/Psr_CW_biosynth"/>
</dbReference>
<keyword evidence="2" id="KW-0472">Membrane</keyword>
<protein>
    <recommendedName>
        <fullName evidence="3">Cell envelope-related transcriptional attenuator domain-containing protein</fullName>
    </recommendedName>
</protein>
<dbReference type="EMBL" id="QMEY01000005">
    <property type="protein sequence ID" value="RBQ19419.1"/>
    <property type="molecule type" value="Genomic_DNA"/>
</dbReference>
<dbReference type="Pfam" id="PF03816">
    <property type="entry name" value="LytR_cpsA_psr"/>
    <property type="match status" value="1"/>
</dbReference>
<evidence type="ECO:0000259" key="3">
    <source>
        <dbReference type="Pfam" id="PF03816"/>
    </source>
</evidence>
<keyword evidence="5" id="KW-1185">Reference proteome</keyword>
<dbReference type="NCBIfam" id="TIGR00350">
    <property type="entry name" value="lytR_cpsA_psr"/>
    <property type="match status" value="1"/>
</dbReference>
<feature type="transmembrane region" description="Helical" evidence="2">
    <location>
        <begin position="48"/>
        <end position="69"/>
    </location>
</feature>
<dbReference type="RefSeq" id="WP_113981480.1">
    <property type="nucleotide sequence ID" value="NZ_QMEY01000005.1"/>
</dbReference>
<evidence type="ECO:0000256" key="1">
    <source>
        <dbReference type="ARBA" id="ARBA00006068"/>
    </source>
</evidence>
<proteinExistence type="inferred from homology"/>
<dbReference type="PANTHER" id="PTHR33392">
    <property type="entry name" value="POLYISOPRENYL-TEICHOIC ACID--PEPTIDOGLYCAN TEICHOIC ACID TRANSFERASE TAGU"/>
    <property type="match status" value="1"/>
</dbReference>
<dbReference type="InterPro" id="IPR004474">
    <property type="entry name" value="LytR_CpsA_psr"/>
</dbReference>
<sequence length="346" mass="37372">MDDLTDDLTMLRDLGRELEHEPPAGLVRQRTRLAEHAATRPRRGAWKWVLVGVAALITAAVALAPSLLIGDRRPVAAPPDPRPAKLTESLNVLLVGTDSEVGTPRHRPPGARSDTMLVLHLPAGGERPTVVSIPRDSMVRLPACGIPKGADPSIPNMINSAFHNGGLRCAWQTVESLTHIRIDHAVQVEFTGFAEIIDALGGIEVTVPAPIDDRYAKLTLPKGRQLLDGKAALGYARLRRFGDGTDLARIERQQQVMRAMLEKVRAATPAELLGLLGTLKRSVTTDNGLDTRTLAAIAGTLAGTDPGSIRFVTVPTGPDPHDPNRLAWRKKAAERLFASIREDQAE</sequence>
<dbReference type="AlphaFoldDB" id="A0A366M1B2"/>
<reference evidence="4 5" key="1">
    <citation type="submission" date="2018-06" db="EMBL/GenBank/DDBJ databases">
        <title>Sphaerisporangium craniellae sp. nov., isolated from a marine sponge in the South China Sea.</title>
        <authorList>
            <person name="Li L."/>
        </authorList>
    </citation>
    <scope>NUCLEOTIDE SEQUENCE [LARGE SCALE GENOMIC DNA]</scope>
    <source>
        <strain evidence="4 5">LHW63015</strain>
    </source>
</reference>
<organism evidence="4 5">
    <name type="scientific">Spongiactinospora rosea</name>
    <dbReference type="NCBI Taxonomy" id="2248750"/>
    <lineage>
        <taxon>Bacteria</taxon>
        <taxon>Bacillati</taxon>
        <taxon>Actinomycetota</taxon>
        <taxon>Actinomycetes</taxon>
        <taxon>Streptosporangiales</taxon>
        <taxon>Streptosporangiaceae</taxon>
        <taxon>Spongiactinospora</taxon>
    </lineage>
</organism>
<evidence type="ECO:0000313" key="4">
    <source>
        <dbReference type="EMBL" id="RBQ19419.1"/>
    </source>
</evidence>
<dbReference type="PANTHER" id="PTHR33392:SF6">
    <property type="entry name" value="POLYISOPRENYL-TEICHOIC ACID--PEPTIDOGLYCAN TEICHOIC ACID TRANSFERASE TAGU"/>
    <property type="match status" value="1"/>
</dbReference>
<evidence type="ECO:0000313" key="5">
    <source>
        <dbReference type="Proteomes" id="UP000253303"/>
    </source>
</evidence>
<keyword evidence="2" id="KW-0812">Transmembrane</keyword>
<evidence type="ECO:0000256" key="2">
    <source>
        <dbReference type="SAM" id="Phobius"/>
    </source>
</evidence>
<gene>
    <name evidence="4" type="ORF">DP939_16020</name>
</gene>
<dbReference type="Proteomes" id="UP000253303">
    <property type="component" value="Unassembled WGS sequence"/>
</dbReference>
<comment type="similarity">
    <text evidence="1">Belongs to the LytR/CpsA/Psr (LCP) family.</text>
</comment>
<keyword evidence="2" id="KW-1133">Transmembrane helix</keyword>
<feature type="domain" description="Cell envelope-related transcriptional attenuator" evidence="3">
    <location>
        <begin position="112"/>
        <end position="265"/>
    </location>
</feature>
<comment type="caution">
    <text evidence="4">The sequence shown here is derived from an EMBL/GenBank/DDBJ whole genome shotgun (WGS) entry which is preliminary data.</text>
</comment>
<name>A0A366M1B2_9ACTN</name>
<dbReference type="Gene3D" id="3.40.630.190">
    <property type="entry name" value="LCP protein"/>
    <property type="match status" value="1"/>
</dbReference>
<dbReference type="OrthoDB" id="3759589at2"/>
<accession>A0A366M1B2</accession>